<evidence type="ECO:0000256" key="1">
    <source>
        <dbReference type="SAM" id="Phobius"/>
    </source>
</evidence>
<keyword evidence="1" id="KW-0472">Membrane</keyword>
<keyword evidence="1" id="KW-1133">Transmembrane helix</keyword>
<evidence type="ECO:0000313" key="2">
    <source>
        <dbReference type="EMBL" id="MFF4027558.1"/>
    </source>
</evidence>
<evidence type="ECO:0000313" key="3">
    <source>
        <dbReference type="Proteomes" id="UP001602089"/>
    </source>
</evidence>
<keyword evidence="1" id="KW-0812">Transmembrane</keyword>
<sequence length="165" mass="18152">MPDPIPRNQHVRRVRAAVRDVPRQIYQGDPVVDAPAGTTRRTGMWWVLGITVLAIPAHIWVTSKVHFDDEWPMGWMYWVLHWPDALAQEVFITVCAVVLIGLAFLTDAYRMVRPQYRSAVTVAAGAAVVSLVPLAVALALFVLLVLFGIALAAGIIAFLIGLLDS</sequence>
<dbReference type="RefSeq" id="WP_195021894.1">
    <property type="nucleotide sequence ID" value="NZ_JADLPS010000001.1"/>
</dbReference>
<feature type="transmembrane region" description="Helical" evidence="1">
    <location>
        <begin position="118"/>
        <end position="136"/>
    </location>
</feature>
<accession>A0ABW6TQF5</accession>
<comment type="caution">
    <text evidence="2">The sequence shown here is derived from an EMBL/GenBank/DDBJ whole genome shotgun (WGS) entry which is preliminary data.</text>
</comment>
<dbReference type="Proteomes" id="UP001602089">
    <property type="component" value="Unassembled WGS sequence"/>
</dbReference>
<organism evidence="2 3">
    <name type="scientific">Nocardia elegans</name>
    <dbReference type="NCBI Taxonomy" id="300029"/>
    <lineage>
        <taxon>Bacteria</taxon>
        <taxon>Bacillati</taxon>
        <taxon>Actinomycetota</taxon>
        <taxon>Actinomycetes</taxon>
        <taxon>Mycobacteriales</taxon>
        <taxon>Nocardiaceae</taxon>
        <taxon>Nocardia</taxon>
    </lineage>
</organism>
<keyword evidence="3" id="KW-1185">Reference proteome</keyword>
<proteinExistence type="predicted"/>
<feature type="transmembrane region" description="Helical" evidence="1">
    <location>
        <begin position="45"/>
        <end position="65"/>
    </location>
</feature>
<feature type="transmembrane region" description="Helical" evidence="1">
    <location>
        <begin position="142"/>
        <end position="163"/>
    </location>
</feature>
<reference evidence="2 3" key="1">
    <citation type="submission" date="2024-10" db="EMBL/GenBank/DDBJ databases">
        <title>The Natural Products Discovery Center: Release of the First 8490 Sequenced Strains for Exploring Actinobacteria Biosynthetic Diversity.</title>
        <authorList>
            <person name="Kalkreuter E."/>
            <person name="Kautsar S.A."/>
            <person name="Yang D."/>
            <person name="Bader C.D."/>
            <person name="Teijaro C.N."/>
            <person name="Fluegel L."/>
            <person name="Davis C.M."/>
            <person name="Simpson J.R."/>
            <person name="Lauterbach L."/>
            <person name="Steele A.D."/>
            <person name="Gui C."/>
            <person name="Meng S."/>
            <person name="Li G."/>
            <person name="Viehrig K."/>
            <person name="Ye F."/>
            <person name="Su P."/>
            <person name="Kiefer A.F."/>
            <person name="Nichols A."/>
            <person name="Cepeda A.J."/>
            <person name="Yan W."/>
            <person name="Fan B."/>
            <person name="Jiang Y."/>
            <person name="Adhikari A."/>
            <person name="Zheng C.-J."/>
            <person name="Schuster L."/>
            <person name="Cowan T.M."/>
            <person name="Smanski M.J."/>
            <person name="Chevrette M.G."/>
            <person name="De Carvalho L.P.S."/>
            <person name="Shen B."/>
        </authorList>
    </citation>
    <scope>NUCLEOTIDE SEQUENCE [LARGE SCALE GENOMIC DNA]</scope>
    <source>
        <strain evidence="2 3">NPDC001867</strain>
    </source>
</reference>
<feature type="transmembrane region" description="Helical" evidence="1">
    <location>
        <begin position="85"/>
        <end position="106"/>
    </location>
</feature>
<protein>
    <submittedName>
        <fullName evidence="2">Uncharacterized protein</fullName>
    </submittedName>
</protein>
<gene>
    <name evidence="2" type="ORF">ACFYY5_32400</name>
</gene>
<dbReference type="EMBL" id="JBIATK010000015">
    <property type="protein sequence ID" value="MFF4027558.1"/>
    <property type="molecule type" value="Genomic_DNA"/>
</dbReference>
<name>A0ABW6TQF5_9NOCA</name>